<dbReference type="Pfam" id="PF03748">
    <property type="entry name" value="FliL"/>
    <property type="match status" value="1"/>
</dbReference>
<reference evidence="12 13" key="1">
    <citation type="submission" date="2018-11" db="EMBL/GenBank/DDBJ databases">
        <title>Draft genome sequence of Buttiauxella warmboldiae CCUG 35512.</title>
        <authorList>
            <person name="Salva-Serra F."/>
            <person name="Marathe N."/>
            <person name="Moore E."/>
            <person name="Svensson L."/>
            <person name="Engstrom-Jakobsson H."/>
        </authorList>
    </citation>
    <scope>NUCLEOTIDE SEQUENCE [LARGE SCALE GENOMIC DNA]</scope>
    <source>
        <strain evidence="12 13">CCUG 35512</strain>
    </source>
</reference>
<dbReference type="GO" id="GO:0005886">
    <property type="term" value="C:plasma membrane"/>
    <property type="evidence" value="ECO:0007669"/>
    <property type="project" value="UniProtKB-SubCell"/>
</dbReference>
<dbReference type="Proteomes" id="UP000268615">
    <property type="component" value="Unassembled WGS sequence"/>
</dbReference>
<dbReference type="PROSITE" id="PS51257">
    <property type="entry name" value="PROKAR_LIPOPROTEIN"/>
    <property type="match status" value="1"/>
</dbReference>
<keyword evidence="12" id="KW-0966">Cell projection</keyword>
<keyword evidence="12" id="KW-0282">Flagellum</keyword>
<accession>A0A3N5DCP7</accession>
<dbReference type="PANTHER" id="PTHR35091:SF2">
    <property type="entry name" value="FLAGELLAR PROTEIN FLIL"/>
    <property type="match status" value="1"/>
</dbReference>
<evidence type="ECO:0000256" key="3">
    <source>
        <dbReference type="ARBA" id="ARBA00008281"/>
    </source>
</evidence>
<keyword evidence="9 11" id="KW-1133">Transmembrane helix</keyword>
<evidence type="ECO:0000313" key="13">
    <source>
        <dbReference type="Proteomes" id="UP000268615"/>
    </source>
</evidence>
<comment type="subcellular location">
    <subcellularLocation>
        <location evidence="11">Cell inner membrane</location>
    </subcellularLocation>
    <subcellularLocation>
        <location evidence="2">Cell membrane</location>
        <topology evidence="2">Single-pass membrane protein</topology>
    </subcellularLocation>
</comment>
<keyword evidence="6 11" id="KW-0145">Chemotaxis</keyword>
<dbReference type="NCBIfam" id="NF005435">
    <property type="entry name" value="PRK07021.1"/>
    <property type="match status" value="1"/>
</dbReference>
<evidence type="ECO:0000256" key="5">
    <source>
        <dbReference type="ARBA" id="ARBA00022475"/>
    </source>
</evidence>
<keyword evidence="11" id="KW-0997">Cell inner membrane</keyword>
<keyword evidence="8 11" id="KW-0283">Flagellar rotation</keyword>
<comment type="similarity">
    <text evidence="3 11">Belongs to the FliL family.</text>
</comment>
<evidence type="ECO:0000256" key="11">
    <source>
        <dbReference type="RuleBase" id="RU364125"/>
    </source>
</evidence>
<dbReference type="OrthoDB" id="2087278at2"/>
<dbReference type="PANTHER" id="PTHR35091">
    <property type="entry name" value="FLAGELLAR PROTEIN FLIL"/>
    <property type="match status" value="1"/>
</dbReference>
<feature type="transmembrane region" description="Helical" evidence="11">
    <location>
        <begin position="15"/>
        <end position="38"/>
    </location>
</feature>
<keyword evidence="7 11" id="KW-0812">Transmembrane</keyword>
<evidence type="ECO:0000256" key="9">
    <source>
        <dbReference type="ARBA" id="ARBA00022989"/>
    </source>
</evidence>
<evidence type="ECO:0000256" key="1">
    <source>
        <dbReference type="ARBA" id="ARBA00002254"/>
    </source>
</evidence>
<keyword evidence="12" id="KW-0969">Cilium</keyword>
<name>A0A3N5DCP7_9ENTR</name>
<dbReference type="GO" id="GO:0071978">
    <property type="term" value="P:bacterial-type flagellum-dependent swarming motility"/>
    <property type="evidence" value="ECO:0007669"/>
    <property type="project" value="TreeGrafter"/>
</dbReference>
<evidence type="ECO:0000256" key="6">
    <source>
        <dbReference type="ARBA" id="ARBA00022500"/>
    </source>
</evidence>
<organism evidence="12 13">
    <name type="scientific">Buttiauxella warmboldiae</name>
    <dbReference type="NCBI Taxonomy" id="82993"/>
    <lineage>
        <taxon>Bacteria</taxon>
        <taxon>Pseudomonadati</taxon>
        <taxon>Pseudomonadota</taxon>
        <taxon>Gammaproteobacteria</taxon>
        <taxon>Enterobacterales</taxon>
        <taxon>Enterobacteriaceae</taxon>
        <taxon>Buttiauxella</taxon>
    </lineage>
</organism>
<dbReference type="RefSeq" id="WP_124024343.1">
    <property type="nucleotide sequence ID" value="NZ_RPOH01000045.1"/>
</dbReference>
<dbReference type="InterPro" id="IPR005503">
    <property type="entry name" value="FliL"/>
</dbReference>
<evidence type="ECO:0000256" key="8">
    <source>
        <dbReference type="ARBA" id="ARBA00022779"/>
    </source>
</evidence>
<comment type="function">
    <text evidence="1 11">Controls the rotational direction of flagella during chemotaxis.</text>
</comment>
<evidence type="ECO:0000256" key="7">
    <source>
        <dbReference type="ARBA" id="ARBA00022692"/>
    </source>
</evidence>
<keyword evidence="5" id="KW-1003">Cell membrane</keyword>
<sequence length="166" mass="18230">MSKNKQKVSAGGKKFPLVIIISLLISIIACAFGGYAFYEIKKVKTGGQNKVKPVEAVAVTVTPIYVPMETFTVSLTPTEPDSDHVLYIGLTFRVKDEASKLVLDKFLPEVRSRVFILLAHQTADDISNDEGKTKLLEKIKAVVSKPLAPHNSVVVTDVLFNAFILR</sequence>
<protein>
    <recommendedName>
        <fullName evidence="4 11">Flagellar protein FliL</fullName>
    </recommendedName>
</protein>
<dbReference type="GO" id="GO:0006935">
    <property type="term" value="P:chemotaxis"/>
    <property type="evidence" value="ECO:0007669"/>
    <property type="project" value="UniProtKB-KW"/>
</dbReference>
<comment type="caution">
    <text evidence="12">The sequence shown here is derived from an EMBL/GenBank/DDBJ whole genome shotgun (WGS) entry which is preliminary data.</text>
</comment>
<evidence type="ECO:0000256" key="4">
    <source>
        <dbReference type="ARBA" id="ARBA00021812"/>
    </source>
</evidence>
<dbReference type="GO" id="GO:0009425">
    <property type="term" value="C:bacterial-type flagellum basal body"/>
    <property type="evidence" value="ECO:0007669"/>
    <property type="project" value="InterPro"/>
</dbReference>
<evidence type="ECO:0000256" key="10">
    <source>
        <dbReference type="ARBA" id="ARBA00023136"/>
    </source>
</evidence>
<evidence type="ECO:0000313" key="12">
    <source>
        <dbReference type="EMBL" id="RPH26524.1"/>
    </source>
</evidence>
<keyword evidence="10 11" id="KW-0472">Membrane</keyword>
<evidence type="ECO:0000256" key="2">
    <source>
        <dbReference type="ARBA" id="ARBA00004162"/>
    </source>
</evidence>
<keyword evidence="13" id="KW-1185">Reference proteome</keyword>
<dbReference type="AlphaFoldDB" id="A0A3N5DCP7"/>
<dbReference type="EMBL" id="RPOH01000045">
    <property type="protein sequence ID" value="RPH26524.1"/>
    <property type="molecule type" value="Genomic_DNA"/>
</dbReference>
<proteinExistence type="inferred from homology"/>
<gene>
    <name evidence="12" type="primary">fliL</name>
    <name evidence="12" type="ORF">EHN07_11875</name>
</gene>